<dbReference type="GO" id="GO:0003677">
    <property type="term" value="F:DNA binding"/>
    <property type="evidence" value="ECO:0007669"/>
    <property type="project" value="InterPro"/>
</dbReference>
<reference evidence="3" key="1">
    <citation type="journal article" date="2021" name="PeerJ">
        <title>Extensive microbial diversity within the chicken gut microbiome revealed by metagenomics and culture.</title>
        <authorList>
            <person name="Gilroy R."/>
            <person name="Ravi A."/>
            <person name="Getino M."/>
            <person name="Pursley I."/>
            <person name="Horton D.L."/>
            <person name="Alikhan N.F."/>
            <person name="Baker D."/>
            <person name="Gharbi K."/>
            <person name="Hall N."/>
            <person name="Watson M."/>
            <person name="Adriaenssens E.M."/>
            <person name="Foster-Nyarko E."/>
            <person name="Jarju S."/>
            <person name="Secka A."/>
            <person name="Antonio M."/>
            <person name="Oren A."/>
            <person name="Chaudhuri R.R."/>
            <person name="La Ragione R."/>
            <person name="Hildebrand F."/>
            <person name="Pallen M.J."/>
        </authorList>
    </citation>
    <scope>NUCLEOTIDE SEQUENCE</scope>
    <source>
        <strain evidence="3">ChiGjej1B1-98</strain>
    </source>
</reference>
<dbReference type="GO" id="GO:0016787">
    <property type="term" value="F:hydrolase activity"/>
    <property type="evidence" value="ECO:0007669"/>
    <property type="project" value="InterPro"/>
</dbReference>
<dbReference type="InterPro" id="IPR006935">
    <property type="entry name" value="Helicase/UvrB_N"/>
</dbReference>
<keyword evidence="3" id="KW-0347">Helicase</keyword>
<proteinExistence type="predicted"/>
<comment type="caution">
    <text evidence="3">The sequence shown here is derived from an EMBL/GenBank/DDBJ whole genome shotgun (WGS) entry which is preliminary data.</text>
</comment>
<keyword evidence="3" id="KW-0378">Hydrolase</keyword>
<dbReference type="Gene3D" id="3.40.50.300">
    <property type="entry name" value="P-loop containing nucleotide triphosphate hydrolases"/>
    <property type="match status" value="2"/>
</dbReference>
<gene>
    <name evidence="3" type="ORF">H9830_00685</name>
</gene>
<dbReference type="AlphaFoldDB" id="A0A9D2C8Y5"/>
<keyword evidence="3" id="KW-0547">Nucleotide-binding</keyword>
<evidence type="ECO:0000259" key="2">
    <source>
        <dbReference type="Pfam" id="PF04851"/>
    </source>
</evidence>
<accession>A0A9D2C8Y5</accession>
<sequence>MIELFAFQREASSQIADRFIQYQGDEVPKGTKKRPEWVPFFQSLAALTGAGKTVILADAVAQMSAVTGVAPVILWLSRGRVVVAQTYENLQAGGKYHHILGNVNVRLLSEYSAHEVETADTASLFFATVGTFNRKDMEQGALTIYKSDIDGTGTSTWDALRERRDVHGERRPLFIVYDEAHNLSEQQTELLLKLQPEAFLLASATMQLPPLMAAEIDRLRAAGYSEDWLVTKVRSSAVVKEGLVKNSLNLAGYKTPMEEAVSALLADMAEAQQDAVDYGIDVNPKAIYVCKTNVVADDAFRKDDPARPFGQRQAPPIQIWRYLVEQQGIDPSSVAVYANLETLKDYPLPEEFVLFKGADNDYEAFTQGDFRHIIFNLTLQEGWDDPEAYFAYIDKSMESNIQITQVIGRVLRQPRATHYPSERLNTAHFYVRVDRNEVFNDVLTDVENRLGSDLPDVKLVASSSQTTRSKSLKPKLKREIPGTARDPQEAVAPVTKLLNQMLDYSAGGINTSGSGSRRVAIQTIGGGAATGSEWEDYEEPSKVSARWVFHREILRLFPKALDVASTADARFDAQVGVGSPAFVQIRDLAGKVVHEYIENVTLVQRKPNPYVVGPILVRENEIERFDNALHAGYEGLNGLERTFARALDKTGKTWMRNQSRSGYGIPLISVGDTENFYPDFVVWTDSKVVCIDTKGPQILREDAGRKLLSIRPRTDVPALVIRFVTAGEYNAQFEKLNHDGYSLWGLKDDGKPRIQHFDTLDDLLQTLVGTGAASSSH</sequence>
<organism evidence="3 4">
    <name type="scientific">Candidatus Agrococcus pullicola</name>
    <dbReference type="NCBI Taxonomy" id="2838429"/>
    <lineage>
        <taxon>Bacteria</taxon>
        <taxon>Bacillati</taxon>
        <taxon>Actinomycetota</taxon>
        <taxon>Actinomycetes</taxon>
        <taxon>Micrococcales</taxon>
        <taxon>Microbacteriaceae</taxon>
        <taxon>Agrococcus</taxon>
    </lineage>
</organism>
<name>A0A9D2C8Y5_9MICO</name>
<reference evidence="3" key="2">
    <citation type="submission" date="2021-04" db="EMBL/GenBank/DDBJ databases">
        <authorList>
            <person name="Gilroy R."/>
        </authorList>
    </citation>
    <scope>NUCLEOTIDE SEQUENCE</scope>
    <source>
        <strain evidence="3">ChiGjej1B1-98</strain>
    </source>
</reference>
<dbReference type="GO" id="GO:0005524">
    <property type="term" value="F:ATP binding"/>
    <property type="evidence" value="ECO:0007669"/>
    <property type="project" value="InterPro"/>
</dbReference>
<dbReference type="SUPFAM" id="SSF52540">
    <property type="entry name" value="P-loop containing nucleoside triphosphate hydrolases"/>
    <property type="match status" value="2"/>
</dbReference>
<feature type="domain" description="Helicase/UvrB N-terminal" evidence="2">
    <location>
        <begin position="6"/>
        <end position="207"/>
    </location>
</feature>
<dbReference type="Proteomes" id="UP000824005">
    <property type="component" value="Unassembled WGS sequence"/>
</dbReference>
<evidence type="ECO:0000256" key="1">
    <source>
        <dbReference type="SAM" id="MobiDB-lite"/>
    </source>
</evidence>
<dbReference type="GO" id="GO:0004386">
    <property type="term" value="F:helicase activity"/>
    <property type="evidence" value="ECO:0007669"/>
    <property type="project" value="UniProtKB-KW"/>
</dbReference>
<keyword evidence="3" id="KW-0067">ATP-binding</keyword>
<evidence type="ECO:0000313" key="4">
    <source>
        <dbReference type="Proteomes" id="UP000824005"/>
    </source>
</evidence>
<dbReference type="Pfam" id="PF04851">
    <property type="entry name" value="ResIII"/>
    <property type="match status" value="1"/>
</dbReference>
<evidence type="ECO:0000313" key="3">
    <source>
        <dbReference type="EMBL" id="HIY64775.1"/>
    </source>
</evidence>
<protein>
    <submittedName>
        <fullName evidence="3">DEAD/DEAH box helicase family protein</fullName>
    </submittedName>
</protein>
<dbReference type="EMBL" id="DXDC01000015">
    <property type="protein sequence ID" value="HIY64775.1"/>
    <property type="molecule type" value="Genomic_DNA"/>
</dbReference>
<feature type="region of interest" description="Disordered" evidence="1">
    <location>
        <begin position="462"/>
        <end position="488"/>
    </location>
</feature>
<dbReference type="InterPro" id="IPR027417">
    <property type="entry name" value="P-loop_NTPase"/>
</dbReference>